<reference evidence="2 3" key="1">
    <citation type="submission" date="2019-02" db="EMBL/GenBank/DDBJ databases">
        <title>Haloarcula mannanilyticum sp. nov., a mannan degrading haloarchaeon isolated from commercial salt.</title>
        <authorList>
            <person name="Enomoto S."/>
            <person name="Shimane Y."/>
            <person name="Kamekura M."/>
            <person name="Ito T."/>
            <person name="Moriya O."/>
            <person name="Ihara K."/>
            <person name="Takahashi-Ando N."/>
            <person name="Fukushima Y."/>
            <person name="Yoshida Y."/>
            <person name="Usama R."/>
            <person name="Takai K."/>
            <person name="Minegishi H."/>
        </authorList>
    </citation>
    <scope>NUCLEOTIDE SEQUENCE [LARGE SCALE GENOMIC DNA]</scope>
    <source>
        <strain evidence="2 3">MD130-1</strain>
    </source>
</reference>
<dbReference type="AlphaFoldDB" id="A0A4C2ENK8"/>
<organism evidence="2 3">
    <name type="scientific">Haloarcula mannanilytica</name>
    <dbReference type="NCBI Taxonomy" id="2509225"/>
    <lineage>
        <taxon>Archaea</taxon>
        <taxon>Methanobacteriati</taxon>
        <taxon>Methanobacteriota</taxon>
        <taxon>Stenosarchaea group</taxon>
        <taxon>Halobacteria</taxon>
        <taxon>Halobacteriales</taxon>
        <taxon>Haloarculaceae</taxon>
        <taxon>Haloarcula</taxon>
    </lineage>
</organism>
<accession>A0A4C2ENK8</accession>
<gene>
    <name evidence="2" type="ORF">Harman_38600</name>
</gene>
<evidence type="ECO:0000313" key="3">
    <source>
        <dbReference type="Proteomes" id="UP000304382"/>
    </source>
</evidence>
<protein>
    <submittedName>
        <fullName evidence="2">Uncharacterized protein</fullName>
    </submittedName>
</protein>
<evidence type="ECO:0000256" key="1">
    <source>
        <dbReference type="SAM" id="MobiDB-lite"/>
    </source>
</evidence>
<dbReference type="EMBL" id="BIXZ01000012">
    <property type="protein sequence ID" value="GCF15925.1"/>
    <property type="molecule type" value="Genomic_DNA"/>
</dbReference>
<comment type="caution">
    <text evidence="2">The sequence shown here is derived from an EMBL/GenBank/DDBJ whole genome shotgun (WGS) entry which is preliminary data.</text>
</comment>
<dbReference type="Proteomes" id="UP000304382">
    <property type="component" value="Unassembled WGS sequence"/>
</dbReference>
<name>A0A4C2ENK8_9EURY</name>
<feature type="region of interest" description="Disordered" evidence="1">
    <location>
        <begin position="1"/>
        <end position="22"/>
    </location>
</feature>
<proteinExistence type="predicted"/>
<keyword evidence="3" id="KW-1185">Reference proteome</keyword>
<evidence type="ECO:0000313" key="2">
    <source>
        <dbReference type="EMBL" id="GCF15925.1"/>
    </source>
</evidence>
<sequence>MSVNSTPETVGQHHSESVFESTPTLQLQTKVASFVERVLVGLRHEPVATRYVTNLGPENVETIWCRAEYMPLDVDTAYIQI</sequence>